<name>A0AAD3DEW8_9CHLO</name>
<dbReference type="SUPFAM" id="SSF55073">
    <property type="entry name" value="Nucleotide cyclase"/>
    <property type="match status" value="1"/>
</dbReference>
<evidence type="ECO:0000313" key="1">
    <source>
        <dbReference type="EMBL" id="GFR40333.1"/>
    </source>
</evidence>
<comment type="caution">
    <text evidence="1">The sequence shown here is derived from an EMBL/GenBank/DDBJ whole genome shotgun (WGS) entry which is preliminary data.</text>
</comment>
<organism evidence="1 2">
    <name type="scientific">Astrephomene gubernaculifera</name>
    <dbReference type="NCBI Taxonomy" id="47775"/>
    <lineage>
        <taxon>Eukaryota</taxon>
        <taxon>Viridiplantae</taxon>
        <taxon>Chlorophyta</taxon>
        <taxon>core chlorophytes</taxon>
        <taxon>Chlorophyceae</taxon>
        <taxon>CS clade</taxon>
        <taxon>Chlamydomonadales</taxon>
        <taxon>Astrephomenaceae</taxon>
        <taxon>Astrephomene</taxon>
    </lineage>
</organism>
<dbReference type="InterPro" id="IPR029787">
    <property type="entry name" value="Nucleotide_cyclase"/>
</dbReference>
<evidence type="ECO:0000313" key="2">
    <source>
        <dbReference type="Proteomes" id="UP001054857"/>
    </source>
</evidence>
<accession>A0AAD3DEW8</accession>
<reference evidence="1 2" key="1">
    <citation type="journal article" date="2021" name="Sci. Rep.">
        <title>Genome sequencing of the multicellular alga Astrephomene provides insights into convergent evolution of germ-soma differentiation.</title>
        <authorList>
            <person name="Yamashita S."/>
            <person name="Yamamoto K."/>
            <person name="Matsuzaki R."/>
            <person name="Suzuki S."/>
            <person name="Yamaguchi H."/>
            <person name="Hirooka S."/>
            <person name="Minakuchi Y."/>
            <person name="Miyagishima S."/>
            <person name="Kawachi M."/>
            <person name="Toyoda A."/>
            <person name="Nozaki H."/>
        </authorList>
    </citation>
    <scope>NUCLEOTIDE SEQUENCE [LARGE SCALE GENOMIC DNA]</scope>
    <source>
        <strain evidence="1 2">NIES-4017</strain>
    </source>
</reference>
<feature type="non-terminal residue" evidence="1">
    <location>
        <position position="130"/>
    </location>
</feature>
<proteinExistence type="predicted"/>
<dbReference type="EMBL" id="BMAR01000001">
    <property type="protein sequence ID" value="GFR40333.1"/>
    <property type="molecule type" value="Genomic_DNA"/>
</dbReference>
<gene>
    <name evidence="1" type="ORF">Agub_g875</name>
</gene>
<protein>
    <recommendedName>
        <fullName evidence="3">Guanylate cyclase domain-containing protein</fullName>
    </recommendedName>
</protein>
<dbReference type="Proteomes" id="UP001054857">
    <property type="component" value="Unassembled WGS sequence"/>
</dbReference>
<feature type="non-terminal residue" evidence="1">
    <location>
        <position position="1"/>
    </location>
</feature>
<keyword evidence="2" id="KW-1185">Reference proteome</keyword>
<dbReference type="AlphaFoldDB" id="A0AAD3DEW8"/>
<evidence type="ECO:0008006" key="3">
    <source>
        <dbReference type="Google" id="ProtNLM"/>
    </source>
</evidence>
<sequence length="130" mass="12887">TGVPLTVVPHATTGRADYFGALVNRAARLMAGAKAGQILLDKTAGLEVLGEWRQAVSDAALAAAAAGTATLRPCQDHVNSLSSEADLLSAPIATTTSAPGIMPLSSLPSTAASPAAANLNAAGAPDDLQE</sequence>
<dbReference type="Gene3D" id="3.30.70.1230">
    <property type="entry name" value="Nucleotide cyclase"/>
    <property type="match status" value="1"/>
</dbReference>